<dbReference type="CDD" id="cd00033">
    <property type="entry name" value="CCP"/>
    <property type="match status" value="2"/>
</dbReference>
<evidence type="ECO:0000256" key="3">
    <source>
        <dbReference type="ARBA" id="ARBA00022729"/>
    </source>
</evidence>
<feature type="domain" description="Sushi" evidence="7">
    <location>
        <begin position="92"/>
        <end position="151"/>
    </location>
</feature>
<evidence type="ECO:0000256" key="2">
    <source>
        <dbReference type="ARBA" id="ARBA00022659"/>
    </source>
</evidence>
<keyword evidence="4 5" id="KW-1015">Disulfide bond</keyword>
<dbReference type="OrthoDB" id="6051552at2759"/>
<feature type="domain" description="Sushi" evidence="7">
    <location>
        <begin position="214"/>
        <end position="274"/>
    </location>
</feature>
<reference evidence="8" key="4">
    <citation type="submission" date="2025-09" db="UniProtKB">
        <authorList>
            <consortium name="Ensembl"/>
        </authorList>
    </citation>
    <scope>IDENTIFICATION</scope>
</reference>
<keyword evidence="9" id="KW-1185">Reference proteome</keyword>
<dbReference type="PANTHER" id="PTHR45785">
    <property type="entry name" value="COMPLEMENT FACTOR H-RELATED"/>
    <property type="match status" value="1"/>
</dbReference>
<evidence type="ECO:0000256" key="6">
    <source>
        <dbReference type="SAM" id="SignalP"/>
    </source>
</evidence>
<evidence type="ECO:0000256" key="4">
    <source>
        <dbReference type="ARBA" id="ARBA00023157"/>
    </source>
</evidence>
<accession>A0A1W2W612</accession>
<dbReference type="GeneID" id="100178221"/>
<dbReference type="SMART" id="SM00032">
    <property type="entry name" value="CCP"/>
    <property type="match status" value="4"/>
</dbReference>
<evidence type="ECO:0000313" key="9">
    <source>
        <dbReference type="Proteomes" id="UP000008144"/>
    </source>
</evidence>
<dbReference type="Ensembl" id="ENSCINT00000033223.1">
    <property type="protein sequence ID" value="ENSCINP00000030351.1"/>
    <property type="gene ID" value="ENSCING00000021045.1"/>
</dbReference>
<protein>
    <submittedName>
        <fullName evidence="8">Complement receptor type 1</fullName>
    </submittedName>
</protein>
<dbReference type="PROSITE" id="PS50923">
    <property type="entry name" value="SUSHI"/>
    <property type="match status" value="3"/>
</dbReference>
<feature type="disulfide bond" evidence="5">
    <location>
        <begin position="245"/>
        <end position="272"/>
    </location>
</feature>
<dbReference type="AlphaFoldDB" id="H2XL19"/>
<dbReference type="Gene3D" id="2.10.70.10">
    <property type="entry name" value="Complement Module, domain 1"/>
    <property type="match status" value="3"/>
</dbReference>
<reference evidence="8" key="3">
    <citation type="submission" date="2025-08" db="UniProtKB">
        <authorList>
            <consortium name="Ensembl"/>
        </authorList>
    </citation>
    <scope>IDENTIFICATION</scope>
</reference>
<accession>H2XL19</accession>
<comment type="caution">
    <text evidence="5">Lacks conserved residue(s) required for the propagation of feature annotation.</text>
</comment>
<sequence>MSGLTWIAIVGLVCIHLAPCEGNIWDSRPKFCSPPIPTRPVNGGFKCRFANNVCVGGRYNCRRGYKLQGAINYNACFNGTWLFSSPPRCVEDGCNAPRLRNGDYRPRSSNHRERSVITIKCKAGYTPRSQRSTCRRRYGSYRWIPSPYCGRDAKCDPPSLQNGNYSPLKSKYNRNTAITVTCSPGYKTRSRDSLSYCRGNSWVAHWRPLPFCYSTCPPPTPPVNGRMEPTSQTTWLETDRVSFYCGFGFTLVGADAATCRANGQWDNAAPTCAEEAVVEGTTGSGDA</sequence>
<feature type="signal peptide" evidence="6">
    <location>
        <begin position="1"/>
        <end position="22"/>
    </location>
</feature>
<feature type="disulfide bond" evidence="5">
    <location>
        <begin position="216"/>
        <end position="259"/>
    </location>
</feature>
<comment type="subcellular location">
    <subcellularLocation>
        <location evidence="1">Virion</location>
    </subcellularLocation>
</comment>
<dbReference type="Proteomes" id="UP000008144">
    <property type="component" value="Chromosome 11"/>
</dbReference>
<dbReference type="InterPro" id="IPR035976">
    <property type="entry name" value="Sushi/SCR/CCP_sf"/>
</dbReference>
<dbReference type="InterPro" id="IPR000436">
    <property type="entry name" value="Sushi_SCR_CCP_dom"/>
</dbReference>
<feature type="domain" description="Sushi" evidence="7">
    <location>
        <begin position="30"/>
        <end position="91"/>
    </location>
</feature>
<evidence type="ECO:0000256" key="1">
    <source>
        <dbReference type="ARBA" id="ARBA00004328"/>
    </source>
</evidence>
<dbReference type="STRING" id="7719.ENSCINP00000030351"/>
<dbReference type="KEGG" id="cin:100178221"/>
<reference evidence="9" key="1">
    <citation type="journal article" date="2002" name="Science">
        <title>The draft genome of Ciona intestinalis: insights into chordate and vertebrate origins.</title>
        <authorList>
            <person name="Dehal P."/>
            <person name="Satou Y."/>
            <person name="Campbell R.K."/>
            <person name="Chapman J."/>
            <person name="Degnan B."/>
            <person name="De Tomaso A."/>
            <person name="Davidson B."/>
            <person name="Di Gregorio A."/>
            <person name="Gelpke M."/>
            <person name="Goodstein D.M."/>
            <person name="Harafuji N."/>
            <person name="Hastings K.E."/>
            <person name="Ho I."/>
            <person name="Hotta K."/>
            <person name="Huang W."/>
            <person name="Kawashima T."/>
            <person name="Lemaire P."/>
            <person name="Martinez D."/>
            <person name="Meinertzhagen I.A."/>
            <person name="Necula S."/>
            <person name="Nonaka M."/>
            <person name="Putnam N."/>
            <person name="Rash S."/>
            <person name="Saiga H."/>
            <person name="Satake M."/>
            <person name="Terry A."/>
            <person name="Yamada L."/>
            <person name="Wang H.G."/>
            <person name="Awazu S."/>
            <person name="Azumi K."/>
            <person name="Boore J."/>
            <person name="Branno M."/>
            <person name="Chin-Bow S."/>
            <person name="DeSantis R."/>
            <person name="Doyle S."/>
            <person name="Francino P."/>
            <person name="Keys D.N."/>
            <person name="Haga S."/>
            <person name="Hayashi H."/>
            <person name="Hino K."/>
            <person name="Imai K.S."/>
            <person name="Inaba K."/>
            <person name="Kano S."/>
            <person name="Kobayashi K."/>
            <person name="Kobayashi M."/>
            <person name="Lee B.I."/>
            <person name="Makabe K.W."/>
            <person name="Manohar C."/>
            <person name="Matassi G."/>
            <person name="Medina M."/>
            <person name="Mochizuki Y."/>
            <person name="Mount S."/>
            <person name="Morishita T."/>
            <person name="Miura S."/>
            <person name="Nakayama A."/>
            <person name="Nishizaka S."/>
            <person name="Nomoto H."/>
            <person name="Ohta F."/>
            <person name="Oishi K."/>
            <person name="Rigoutsos I."/>
            <person name="Sano M."/>
            <person name="Sasaki A."/>
            <person name="Sasakura Y."/>
            <person name="Shoguchi E."/>
            <person name="Shin-i T."/>
            <person name="Spagnuolo A."/>
            <person name="Stainier D."/>
            <person name="Suzuki M.M."/>
            <person name="Tassy O."/>
            <person name="Takatori N."/>
            <person name="Tokuoka M."/>
            <person name="Yagi K."/>
            <person name="Yoshizaki F."/>
            <person name="Wada S."/>
            <person name="Zhang C."/>
            <person name="Hyatt P.D."/>
            <person name="Larimer F."/>
            <person name="Detter C."/>
            <person name="Doggett N."/>
            <person name="Glavina T."/>
            <person name="Hawkins T."/>
            <person name="Richardson P."/>
            <person name="Lucas S."/>
            <person name="Kohara Y."/>
            <person name="Levine M."/>
            <person name="Satoh N."/>
            <person name="Rokhsar D.S."/>
        </authorList>
    </citation>
    <scope>NUCLEOTIDE SEQUENCE [LARGE SCALE GENOMIC DNA]</scope>
</reference>
<dbReference type="EMBL" id="EAAA01000829">
    <property type="status" value="NOT_ANNOTATED_CDS"/>
    <property type="molecule type" value="Genomic_DNA"/>
</dbReference>
<dbReference type="InParanoid" id="H2XL19"/>
<keyword evidence="3 6" id="KW-0732">Signal</keyword>
<organism evidence="8 9">
    <name type="scientific">Ciona intestinalis</name>
    <name type="common">Transparent sea squirt</name>
    <name type="synonym">Ascidia intestinalis</name>
    <dbReference type="NCBI Taxonomy" id="7719"/>
    <lineage>
        <taxon>Eukaryota</taxon>
        <taxon>Metazoa</taxon>
        <taxon>Chordata</taxon>
        <taxon>Tunicata</taxon>
        <taxon>Ascidiacea</taxon>
        <taxon>Phlebobranchia</taxon>
        <taxon>Cionidae</taxon>
        <taxon>Ciona</taxon>
    </lineage>
</organism>
<keyword evidence="2 5" id="KW-0768">Sushi</keyword>
<dbReference type="SUPFAM" id="SSF57535">
    <property type="entry name" value="Complement control module/SCR domain"/>
    <property type="match status" value="2"/>
</dbReference>
<evidence type="ECO:0000313" key="8">
    <source>
        <dbReference type="Ensembl" id="ENSCINP00000030351.1"/>
    </source>
</evidence>
<evidence type="ECO:0000259" key="7">
    <source>
        <dbReference type="PROSITE" id="PS50923"/>
    </source>
</evidence>
<dbReference type="PANTHER" id="PTHR45785:SF2">
    <property type="entry name" value="COMPLEMENT FACTOR H-RELATED"/>
    <property type="match status" value="1"/>
</dbReference>
<dbReference type="InterPro" id="IPR051503">
    <property type="entry name" value="ComplSys_Reg/VirEntry_Med"/>
</dbReference>
<gene>
    <name evidence="8" type="primary">LOC100178221</name>
</gene>
<proteinExistence type="predicted"/>
<reference evidence="8" key="2">
    <citation type="journal article" date="2008" name="Genome Biol.">
        <title>Improved genome assembly and evidence-based global gene model set for the chordate Ciona intestinalis: new insight into intron and operon populations.</title>
        <authorList>
            <person name="Satou Y."/>
            <person name="Mineta K."/>
            <person name="Ogasawara M."/>
            <person name="Sasakura Y."/>
            <person name="Shoguchi E."/>
            <person name="Ueno K."/>
            <person name="Yamada L."/>
            <person name="Matsumoto J."/>
            <person name="Wasserscheid J."/>
            <person name="Dewar K."/>
            <person name="Wiley G.B."/>
            <person name="Macmil S.L."/>
            <person name="Roe B.A."/>
            <person name="Zeller R.W."/>
            <person name="Hastings K.E."/>
            <person name="Lemaire P."/>
            <person name="Lindquist E."/>
            <person name="Endo T."/>
            <person name="Hotta K."/>
            <person name="Inaba K."/>
        </authorList>
    </citation>
    <scope>NUCLEOTIDE SEQUENCE [LARGE SCALE GENOMIC DNA]</scope>
    <source>
        <strain evidence="8">wild type</strain>
    </source>
</reference>
<dbReference type="Pfam" id="PF00084">
    <property type="entry name" value="Sushi"/>
    <property type="match status" value="3"/>
</dbReference>
<evidence type="ECO:0000256" key="5">
    <source>
        <dbReference type="PROSITE-ProRule" id="PRU00302"/>
    </source>
</evidence>
<dbReference type="RefSeq" id="XP_002125332.1">
    <property type="nucleotide sequence ID" value="XM_002125296.4"/>
</dbReference>
<dbReference type="HOGENOM" id="CLU_969607_0_0_1"/>
<dbReference type="GeneTree" id="ENSGT00940000163310"/>
<feature type="chain" id="PRO_5014093505" evidence="6">
    <location>
        <begin position="23"/>
        <end position="287"/>
    </location>
</feature>
<name>H2XL19_CIOIN</name>